<dbReference type="EMBL" id="CATNWA010016451">
    <property type="protein sequence ID" value="CAI9592779.1"/>
    <property type="molecule type" value="Genomic_DNA"/>
</dbReference>
<protein>
    <submittedName>
        <fullName evidence="2">Uncharacterized protein</fullName>
    </submittedName>
</protein>
<dbReference type="Proteomes" id="UP001162483">
    <property type="component" value="Unassembled WGS sequence"/>
</dbReference>
<evidence type="ECO:0000256" key="1">
    <source>
        <dbReference type="SAM" id="MobiDB-lite"/>
    </source>
</evidence>
<proteinExistence type="predicted"/>
<keyword evidence="3" id="KW-1185">Reference proteome</keyword>
<organism evidence="2 3">
    <name type="scientific">Staurois parvus</name>
    <dbReference type="NCBI Taxonomy" id="386267"/>
    <lineage>
        <taxon>Eukaryota</taxon>
        <taxon>Metazoa</taxon>
        <taxon>Chordata</taxon>
        <taxon>Craniata</taxon>
        <taxon>Vertebrata</taxon>
        <taxon>Euteleostomi</taxon>
        <taxon>Amphibia</taxon>
        <taxon>Batrachia</taxon>
        <taxon>Anura</taxon>
        <taxon>Neobatrachia</taxon>
        <taxon>Ranoidea</taxon>
        <taxon>Ranidae</taxon>
        <taxon>Staurois</taxon>
    </lineage>
</organism>
<sequence length="54" mass="5705">MQGSGRETDIVNAGSRRWGGYSGNSDGVRGDRYSEWPGGRADIVNAGGIYRGEG</sequence>
<comment type="caution">
    <text evidence="2">The sequence shown here is derived from an EMBL/GenBank/DDBJ whole genome shotgun (WGS) entry which is preliminary data.</text>
</comment>
<feature type="region of interest" description="Disordered" evidence="1">
    <location>
        <begin position="1"/>
        <end position="37"/>
    </location>
</feature>
<name>A0ABN9F6W2_9NEOB</name>
<evidence type="ECO:0000313" key="3">
    <source>
        <dbReference type="Proteomes" id="UP001162483"/>
    </source>
</evidence>
<evidence type="ECO:0000313" key="2">
    <source>
        <dbReference type="EMBL" id="CAI9592779.1"/>
    </source>
</evidence>
<accession>A0ABN9F6W2</accession>
<gene>
    <name evidence="2" type="ORF">SPARVUS_LOCUS11418698</name>
</gene>
<reference evidence="2" key="1">
    <citation type="submission" date="2023-05" db="EMBL/GenBank/DDBJ databases">
        <authorList>
            <person name="Stuckert A."/>
        </authorList>
    </citation>
    <scope>NUCLEOTIDE SEQUENCE</scope>
</reference>